<dbReference type="GO" id="GO:0004081">
    <property type="term" value="F:bis(5'-nucleosyl)-tetraphosphatase (asymmetrical) activity"/>
    <property type="evidence" value="ECO:0007669"/>
    <property type="project" value="TreeGrafter"/>
</dbReference>
<protein>
    <recommendedName>
        <fullName evidence="2">Nudix hydrolase domain-containing protein</fullName>
    </recommendedName>
</protein>
<accession>A0A1F8BKW2</accession>
<dbReference type="PANTHER" id="PTHR21340:SF0">
    <property type="entry name" value="BIS(5'-NUCLEOSYL)-TETRAPHOSPHATASE [ASYMMETRICAL]"/>
    <property type="match status" value="1"/>
</dbReference>
<sequence length="180" mass="20514">MEKATPKEKKLSKILREFAAGGVVFKRFNGEILWLITKSSPSKDYPQSYWRLPKGWLDDKEKGTKPGSLTIGLIKATERDLQKAALREVSEEGGVQAKIVKKLETEKLFFSVSGQKILKFVTFYLMEWLTNLPEGPGFETSEVAWLTFEDARKKLKYPSEKKVLDKAKEILDSGLQENLI</sequence>
<keyword evidence="1" id="KW-0378">Hydrolase</keyword>
<dbReference type="STRING" id="1802521.A2893_00575"/>
<evidence type="ECO:0000313" key="4">
    <source>
        <dbReference type="Proteomes" id="UP000176725"/>
    </source>
</evidence>
<reference evidence="3 4" key="1">
    <citation type="journal article" date="2016" name="Nat. Commun.">
        <title>Thousands of microbial genomes shed light on interconnected biogeochemical processes in an aquifer system.</title>
        <authorList>
            <person name="Anantharaman K."/>
            <person name="Brown C.T."/>
            <person name="Hug L.A."/>
            <person name="Sharon I."/>
            <person name="Castelle C.J."/>
            <person name="Probst A.J."/>
            <person name="Thomas B.C."/>
            <person name="Singh A."/>
            <person name="Wilkins M.J."/>
            <person name="Karaoz U."/>
            <person name="Brodie E.L."/>
            <person name="Williams K.H."/>
            <person name="Hubbard S.S."/>
            <person name="Banfield J.F."/>
        </authorList>
    </citation>
    <scope>NUCLEOTIDE SEQUENCE [LARGE SCALE GENOMIC DNA]</scope>
</reference>
<dbReference type="InterPro" id="IPR000086">
    <property type="entry name" value="NUDIX_hydrolase_dom"/>
</dbReference>
<comment type="caution">
    <text evidence="3">The sequence shown here is derived from an EMBL/GenBank/DDBJ whole genome shotgun (WGS) entry which is preliminary data.</text>
</comment>
<organism evidence="3 4">
    <name type="scientific">Candidatus Woesebacteria bacterium RIFCSPLOWO2_01_FULL_39_25</name>
    <dbReference type="NCBI Taxonomy" id="1802521"/>
    <lineage>
        <taxon>Bacteria</taxon>
        <taxon>Candidatus Woeseibacteriota</taxon>
    </lineage>
</organism>
<dbReference type="Gene3D" id="3.90.79.10">
    <property type="entry name" value="Nucleoside Triphosphate Pyrophosphohydrolase"/>
    <property type="match status" value="1"/>
</dbReference>
<evidence type="ECO:0000256" key="1">
    <source>
        <dbReference type="ARBA" id="ARBA00022801"/>
    </source>
</evidence>
<dbReference type="SUPFAM" id="SSF55811">
    <property type="entry name" value="Nudix"/>
    <property type="match status" value="1"/>
</dbReference>
<feature type="domain" description="Nudix hydrolase" evidence="2">
    <location>
        <begin position="15"/>
        <end position="168"/>
    </location>
</feature>
<dbReference type="PROSITE" id="PS51462">
    <property type="entry name" value="NUDIX"/>
    <property type="match status" value="1"/>
</dbReference>
<dbReference type="GO" id="GO:0006167">
    <property type="term" value="P:AMP biosynthetic process"/>
    <property type="evidence" value="ECO:0007669"/>
    <property type="project" value="TreeGrafter"/>
</dbReference>
<dbReference type="InterPro" id="IPR051325">
    <property type="entry name" value="Nudix_hydrolase_domain"/>
</dbReference>
<dbReference type="EMBL" id="MGHH01000014">
    <property type="protein sequence ID" value="OGM63985.1"/>
    <property type="molecule type" value="Genomic_DNA"/>
</dbReference>
<evidence type="ECO:0000259" key="2">
    <source>
        <dbReference type="PROSITE" id="PS51462"/>
    </source>
</evidence>
<dbReference type="InterPro" id="IPR015797">
    <property type="entry name" value="NUDIX_hydrolase-like_dom_sf"/>
</dbReference>
<dbReference type="GO" id="GO:0006754">
    <property type="term" value="P:ATP biosynthetic process"/>
    <property type="evidence" value="ECO:0007669"/>
    <property type="project" value="TreeGrafter"/>
</dbReference>
<evidence type="ECO:0000313" key="3">
    <source>
        <dbReference type="EMBL" id="OGM63985.1"/>
    </source>
</evidence>
<proteinExistence type="predicted"/>
<dbReference type="Pfam" id="PF00293">
    <property type="entry name" value="NUDIX"/>
    <property type="match status" value="1"/>
</dbReference>
<dbReference type="AlphaFoldDB" id="A0A1F8BKW2"/>
<name>A0A1F8BKW2_9BACT</name>
<dbReference type="PANTHER" id="PTHR21340">
    <property type="entry name" value="DIADENOSINE 5,5-P1,P4-TETRAPHOSPHATE PYROPHOSPHOHYDROLASE MUTT"/>
    <property type="match status" value="1"/>
</dbReference>
<dbReference type="Proteomes" id="UP000176725">
    <property type="component" value="Unassembled WGS sequence"/>
</dbReference>
<gene>
    <name evidence="3" type="ORF">A2893_00575</name>
</gene>